<dbReference type="Pfam" id="PF02493">
    <property type="entry name" value="MORN"/>
    <property type="match status" value="6"/>
</dbReference>
<dbReference type="AlphaFoldDB" id="A0A8J2R900"/>
<dbReference type="EMBL" id="CAKASE010000083">
    <property type="protein sequence ID" value="CAG9585159.1"/>
    <property type="molecule type" value="Genomic_DNA"/>
</dbReference>
<accession>A0A8J2R900</accession>
<keyword evidence="2" id="KW-0677">Repeat</keyword>
<keyword evidence="7" id="KW-1185">Reference proteome</keyword>
<dbReference type="PANTHER" id="PTHR46511:SF1">
    <property type="entry name" value="MORN REPEAT-CONTAINING PROTEIN 3"/>
    <property type="match status" value="1"/>
</dbReference>
<dbReference type="SUPFAM" id="SSF82185">
    <property type="entry name" value="Histone H3 K4-specific methyltransferase SET7/9 N-terminal domain"/>
    <property type="match status" value="2"/>
</dbReference>
<dbReference type="InterPro" id="IPR003409">
    <property type="entry name" value="MORN"/>
</dbReference>
<comment type="subcellular location">
    <subcellularLocation>
        <location evidence="1">Cytoplasmic vesicle</location>
        <location evidence="1">Secretory vesicle</location>
        <location evidence="1">Acrosome</location>
    </subcellularLocation>
</comment>
<evidence type="ECO:0000313" key="7">
    <source>
        <dbReference type="Proteomes" id="UP000789524"/>
    </source>
</evidence>
<dbReference type="Proteomes" id="UP000789524">
    <property type="component" value="Unassembled WGS sequence"/>
</dbReference>
<dbReference type="SMART" id="SM00698">
    <property type="entry name" value="MORN"/>
    <property type="match status" value="6"/>
</dbReference>
<reference evidence="6" key="1">
    <citation type="submission" date="2021-09" db="EMBL/GenBank/DDBJ databases">
        <authorList>
            <person name="Martin H S."/>
        </authorList>
    </citation>
    <scope>NUCLEOTIDE SEQUENCE</scope>
</reference>
<name>A0A8J2R900_9NEOP</name>
<gene>
    <name evidence="6" type="ORF">DCHRY22_LOCUS15637</name>
</gene>
<evidence type="ECO:0000256" key="2">
    <source>
        <dbReference type="ARBA" id="ARBA00022737"/>
    </source>
</evidence>
<dbReference type="OrthoDB" id="270720at2759"/>
<keyword evidence="3" id="KW-0968">Cytoplasmic vesicle</keyword>
<organism evidence="6 7">
    <name type="scientific">Danaus chrysippus</name>
    <name type="common">African queen</name>
    <dbReference type="NCBI Taxonomy" id="151541"/>
    <lineage>
        <taxon>Eukaryota</taxon>
        <taxon>Metazoa</taxon>
        <taxon>Ecdysozoa</taxon>
        <taxon>Arthropoda</taxon>
        <taxon>Hexapoda</taxon>
        <taxon>Insecta</taxon>
        <taxon>Pterygota</taxon>
        <taxon>Neoptera</taxon>
        <taxon>Endopterygota</taxon>
        <taxon>Lepidoptera</taxon>
        <taxon>Glossata</taxon>
        <taxon>Ditrysia</taxon>
        <taxon>Papilionoidea</taxon>
        <taxon>Nymphalidae</taxon>
        <taxon>Danainae</taxon>
        <taxon>Danaini</taxon>
        <taxon>Danaina</taxon>
        <taxon>Danaus</taxon>
        <taxon>Anosia</taxon>
    </lineage>
</organism>
<evidence type="ECO:0000256" key="5">
    <source>
        <dbReference type="ARBA" id="ARBA00045851"/>
    </source>
</evidence>
<evidence type="ECO:0000256" key="1">
    <source>
        <dbReference type="ARBA" id="ARBA00004218"/>
    </source>
</evidence>
<dbReference type="PANTHER" id="PTHR46511">
    <property type="entry name" value="MORN REPEAT-CONTAINING PROTEIN 3"/>
    <property type="match status" value="1"/>
</dbReference>
<evidence type="ECO:0000256" key="4">
    <source>
        <dbReference type="ARBA" id="ARBA00039854"/>
    </source>
</evidence>
<dbReference type="GO" id="GO:0001669">
    <property type="term" value="C:acrosomal vesicle"/>
    <property type="evidence" value="ECO:0007669"/>
    <property type="project" value="UniProtKB-SubCell"/>
</dbReference>
<proteinExistence type="predicted"/>
<dbReference type="Gene3D" id="2.20.110.10">
    <property type="entry name" value="Histone H3 K4-specific methyltransferase SET7/9 N-terminal domain"/>
    <property type="match status" value="2"/>
</dbReference>
<protein>
    <recommendedName>
        <fullName evidence="4">MORN repeat-containing protein 3</fullName>
    </recommendedName>
</protein>
<sequence>MPFYHKPKTFTPLLIAAEKKSIKNGVHHAVFTSRFDKYVGDWNNDLKQGKGLFLTVTGKLYEGDWLKGFRHGYGSLSNKQANGTFRLEYRGDWVKGKPEGIGWWYYQNGDVYFGFWKKGYRHGYGKMWYADGTFYVGYWQKNKKEGLGMFVQANGNRYEGHWSGDLKHGLGRFYHMHTGQLQEGCWVQDTCVRSKMSDIIIRQFCDLPTDYPIPQETLQDSQSILEKSEFWLKQKIGDIDKKLLYCIDQMV</sequence>
<comment type="function">
    <text evidence="5">Assembles a suppression complex (suppresome) by tethering SIRT1 and MDM2 to regulate composite modifications of p53/TP53. Confers both deacetylation-mediated functional inactivation, by SIRT1, and ubiquitination-dependent degradation, by MDM2, of p53/TP53, promoting a proliferative and cell survival behaviors. May play a role in the regulation of spermatogenesis.</text>
</comment>
<evidence type="ECO:0000256" key="3">
    <source>
        <dbReference type="ARBA" id="ARBA00023329"/>
    </source>
</evidence>
<dbReference type="InterPro" id="IPR052472">
    <property type="entry name" value="MORN3"/>
</dbReference>
<comment type="caution">
    <text evidence="6">The sequence shown here is derived from an EMBL/GenBank/DDBJ whole genome shotgun (WGS) entry which is preliminary data.</text>
</comment>
<evidence type="ECO:0000313" key="6">
    <source>
        <dbReference type="EMBL" id="CAG9585159.1"/>
    </source>
</evidence>